<organism evidence="1 2">
    <name type="scientific">Streptococcus mitis</name>
    <dbReference type="NCBI Taxonomy" id="28037"/>
    <lineage>
        <taxon>Bacteria</taxon>
        <taxon>Bacillati</taxon>
        <taxon>Bacillota</taxon>
        <taxon>Bacilli</taxon>
        <taxon>Lactobacillales</taxon>
        <taxon>Streptococcaceae</taxon>
        <taxon>Streptococcus</taxon>
        <taxon>Streptococcus mitis group</taxon>
    </lineage>
</organism>
<protein>
    <submittedName>
        <fullName evidence="1">Uncharacterized protein</fullName>
    </submittedName>
</protein>
<dbReference type="RefSeq" id="WP_265182584.1">
    <property type="nucleotide sequence ID" value="NZ_JPFU01000012.1"/>
</dbReference>
<dbReference type="PATRIC" id="fig|28037.95.peg.941"/>
<comment type="caution">
    <text evidence="1">The sequence shown here is derived from an EMBL/GenBank/DDBJ whole genome shotgun (WGS) entry which is preliminary data.</text>
</comment>
<dbReference type="Proteomes" id="UP000028090">
    <property type="component" value="Unassembled WGS sequence"/>
</dbReference>
<dbReference type="EMBL" id="JPFU01000012">
    <property type="protein sequence ID" value="KEQ35496.1"/>
    <property type="molecule type" value="Genomic_DNA"/>
</dbReference>
<gene>
    <name evidence="1" type="ORF">SK629_1007</name>
</gene>
<evidence type="ECO:0000313" key="1">
    <source>
        <dbReference type="EMBL" id="KEQ35496.1"/>
    </source>
</evidence>
<reference evidence="1 2" key="1">
    <citation type="submission" date="2014-05" db="EMBL/GenBank/DDBJ databases">
        <authorList>
            <person name="Daugherty S.C."/>
            <person name="Tallon L.J."/>
            <person name="Sadzewicz L."/>
            <person name="Kilian M."/>
            <person name="Tettelin H."/>
        </authorList>
    </citation>
    <scope>NUCLEOTIDE SEQUENCE [LARGE SCALE GENOMIC DNA]</scope>
    <source>
        <strain evidence="1 2">SK629</strain>
    </source>
</reference>
<dbReference type="AlphaFoldDB" id="A0A081PXS3"/>
<name>A0A081PXS3_STRMT</name>
<proteinExistence type="predicted"/>
<evidence type="ECO:0000313" key="2">
    <source>
        <dbReference type="Proteomes" id="UP000028090"/>
    </source>
</evidence>
<sequence>MIEEETIELLKFLSTDYGRGYLAGLASGLSILLKILKKAE</sequence>
<accession>A0A081PXS3</accession>